<keyword evidence="6" id="KW-0243">Dynein</keyword>
<sequence length="1226" mass="140240">MLMSGNKIKVKLIVKGMSFEVGQRVETEKNGKGKVAFVGTTQFAEGEWIGVILDDQKGKNNGVINGEAYFSCEQNYGLFIRPSQLKVESIRGKNPASALKAPSANLRKDSVQGSSSRLSSGSSPAMSPSASRENLSRMSFSTGKKSLGGGGVPSLSMKGPSKSGINPLKIELNEEKQSTDIENTNSSPGTPNVLSRIKKMEEDVPMSLSSSGLTVTASQRMDEGTELEFMRVQVKDLSEKLETLRLKRKEDREKLVEYERMKVQLHGLNEYKNRAHDVRVDLERKLREKEQELDGLREWKESKSEELRNSNEEMEMLTLDKEMAEERAEQLQDTVEELKTKVEELEVNMGILREEMESGGGGEGKGEGNSVQMKQIMSQNERLREALIKLRDANGNAMEEKTNAEKEVDRLRNENVELLRMGELWKRKTDECEDAIMNLKEQVDAYLASEEVIQHLTDKNLDMEEKIRALELDKEDLEVMRDMDEQIAEEQKEVEKSLKMEIEGMQGSINELLLRQKQDEEHSEQLSDTIIKFRKKTSELNGEMEDLKDQILHLEKFVNEGREDEKDRAGQDSLALINAARQFSIMVEWRTRGVEAKYLHTHVKYLKAFLPDNFTKYPMVPGGMRLEHVTKSHKGEQWAQVGKVNHVTAKIYNVCGQIESGISMCTVDRLSSIAHLHSDFILQEKHIDNYMDLLKNGRMDENSSLDHLDSCCRYLSNRVMDDQLPGRDSFDALLWLSRSCQSILASIEWATINETRIQFLITCEKSDVKDWMKNMSDTMNNIHQFTRKINSGLPKDGTVVLTDSLYEHISLTLRLMDKVCGVIHETCALAATQLSLLSGESIGFESTRVKEMIHTVVEKQYGKTSLEKVFHPIDKDISNLLSSIESAHKEIDEGSLNILQKQDNKYPPVIERAHTRKQAAAEAEGLRWQLEKKENEMNELKKVIKARIDDVSNYKLRLEMADARLEQCSKVDSQRETHLQSRIDELNIELKKQKNEYEETLDVLQKELRNVEVENSELKERAKNMSKKALLQGIQSIEKDRTSSPSRSSNLIRNEKGMNSVEMAILENQLEETLNTLKRTTLEMRKAKAVSSLLSPLFVSQSVCGPYSLNEKLKLKDSELEGIEWEASQLSREESRFAFFTPNHTKTWKENEVLREKWNNDRELFLFRVQCCRTRLHEYWSRKYPGKAVPQMIRVEEKKAMIPESELNINSSTFKNICSKWGIATS</sequence>
<dbReference type="InterPro" id="IPR022157">
    <property type="entry name" value="Dynactin"/>
</dbReference>
<evidence type="ECO:0000256" key="3">
    <source>
        <dbReference type="ARBA" id="ARBA00016574"/>
    </source>
</evidence>
<protein>
    <recommendedName>
        <fullName evidence="3">Dynactin subunit 1</fullName>
    </recommendedName>
</protein>
<evidence type="ECO:0000256" key="9">
    <source>
        <dbReference type="SAM" id="Coils"/>
    </source>
</evidence>
<feature type="compositionally biased region" description="Low complexity" evidence="10">
    <location>
        <begin position="113"/>
        <end position="132"/>
    </location>
</feature>
<dbReference type="GO" id="GO:0035046">
    <property type="term" value="P:pronuclear migration"/>
    <property type="evidence" value="ECO:0007669"/>
    <property type="project" value="EnsemblMetazoa"/>
</dbReference>
<comment type="subcellular location">
    <subcellularLocation>
        <location evidence="1">Cytoplasm</location>
        <location evidence="1">Cytoskeleton</location>
    </subcellularLocation>
</comment>
<dbReference type="OrthoDB" id="2130750at2759"/>
<keyword evidence="8" id="KW-0206">Cytoskeleton</keyword>
<dbReference type="GO" id="GO:0000776">
    <property type="term" value="C:kinetochore"/>
    <property type="evidence" value="ECO:0000318"/>
    <property type="project" value="GO_Central"/>
</dbReference>
<evidence type="ECO:0000256" key="6">
    <source>
        <dbReference type="ARBA" id="ARBA00023017"/>
    </source>
</evidence>
<evidence type="ECO:0000256" key="10">
    <source>
        <dbReference type="SAM" id="MobiDB-lite"/>
    </source>
</evidence>
<dbReference type="PROSITE" id="PS00845">
    <property type="entry name" value="CAP_GLY_1"/>
    <property type="match status" value="1"/>
</dbReference>
<evidence type="ECO:0000256" key="7">
    <source>
        <dbReference type="ARBA" id="ARBA00023054"/>
    </source>
</evidence>
<dbReference type="EnsemblMetazoa" id="PPA38708.1">
    <property type="protein sequence ID" value="PPA38708.1"/>
    <property type="gene ID" value="WBGene00277077"/>
</dbReference>
<evidence type="ECO:0000313" key="11">
    <source>
        <dbReference type="EnsemblMetazoa" id="PPA38708.1"/>
    </source>
</evidence>
<keyword evidence="5" id="KW-0493">Microtubule</keyword>
<evidence type="ECO:0000256" key="1">
    <source>
        <dbReference type="ARBA" id="ARBA00004245"/>
    </source>
</evidence>
<dbReference type="GO" id="GO:0035371">
    <property type="term" value="C:microtubule plus-end"/>
    <property type="evidence" value="ECO:0007669"/>
    <property type="project" value="EnsemblMetazoa"/>
</dbReference>
<feature type="coiled-coil region" evidence="9">
    <location>
        <begin position="916"/>
        <end position="950"/>
    </location>
</feature>
<dbReference type="Pfam" id="PF01302">
    <property type="entry name" value="CAP_GLY"/>
    <property type="match status" value="1"/>
</dbReference>
<dbReference type="GO" id="GO:0035047">
    <property type="term" value="P:centrosomal and pronuclear rotation"/>
    <property type="evidence" value="ECO:0007669"/>
    <property type="project" value="EnsemblMetazoa"/>
</dbReference>
<evidence type="ECO:0000256" key="4">
    <source>
        <dbReference type="ARBA" id="ARBA00022490"/>
    </source>
</evidence>
<proteinExistence type="inferred from homology"/>
<comment type="similarity">
    <text evidence="2">Belongs to the dynactin 150 kDa subunit family.</text>
</comment>
<evidence type="ECO:0000313" key="12">
    <source>
        <dbReference type="Proteomes" id="UP000005239"/>
    </source>
</evidence>
<dbReference type="GO" id="GO:0005813">
    <property type="term" value="C:centrosome"/>
    <property type="evidence" value="ECO:0007669"/>
    <property type="project" value="EnsemblMetazoa"/>
</dbReference>
<dbReference type="GO" id="GO:0048814">
    <property type="term" value="P:regulation of dendrite morphogenesis"/>
    <property type="evidence" value="ECO:0007669"/>
    <property type="project" value="EnsemblMetazoa"/>
</dbReference>
<reference evidence="12" key="1">
    <citation type="journal article" date="2008" name="Nat. Genet.">
        <title>The Pristionchus pacificus genome provides a unique perspective on nematode lifestyle and parasitism.</title>
        <authorList>
            <person name="Dieterich C."/>
            <person name="Clifton S.W."/>
            <person name="Schuster L.N."/>
            <person name="Chinwalla A."/>
            <person name="Delehaunty K."/>
            <person name="Dinkelacker I."/>
            <person name="Fulton L."/>
            <person name="Fulton R."/>
            <person name="Godfrey J."/>
            <person name="Minx P."/>
            <person name="Mitreva M."/>
            <person name="Roeseler W."/>
            <person name="Tian H."/>
            <person name="Witte H."/>
            <person name="Yang S.P."/>
            <person name="Wilson R.K."/>
            <person name="Sommer R.J."/>
        </authorList>
    </citation>
    <scope>NUCLEOTIDE SEQUENCE [LARGE SCALE GENOMIC DNA]</scope>
    <source>
        <strain evidence="12">PS312</strain>
    </source>
</reference>
<name>A0A2A6BYT7_PRIPA</name>
<dbReference type="SMART" id="SM01052">
    <property type="entry name" value="CAP_GLY"/>
    <property type="match status" value="1"/>
</dbReference>
<dbReference type="GO" id="GO:0000132">
    <property type="term" value="P:establishment of mitotic spindle orientation"/>
    <property type="evidence" value="ECO:0000318"/>
    <property type="project" value="GO_Central"/>
</dbReference>
<accession>A0A2A6BYT7</accession>
<dbReference type="GO" id="GO:0000235">
    <property type="term" value="C:astral microtubule"/>
    <property type="evidence" value="ECO:0007669"/>
    <property type="project" value="EnsemblMetazoa"/>
</dbReference>
<reference evidence="11" key="2">
    <citation type="submission" date="2022-06" db="UniProtKB">
        <authorList>
            <consortium name="EnsemblMetazoa"/>
        </authorList>
    </citation>
    <scope>IDENTIFICATION</scope>
    <source>
        <strain evidence="11">PS312</strain>
    </source>
</reference>
<dbReference type="GO" id="GO:0005938">
    <property type="term" value="C:cell cortex"/>
    <property type="evidence" value="ECO:0007669"/>
    <property type="project" value="EnsemblMetazoa"/>
</dbReference>
<dbReference type="GO" id="GO:0051233">
    <property type="term" value="C:spindle midzone"/>
    <property type="evidence" value="ECO:0007669"/>
    <property type="project" value="EnsemblMetazoa"/>
</dbReference>
<feature type="region of interest" description="Disordered" evidence="10">
    <location>
        <begin position="94"/>
        <end position="166"/>
    </location>
</feature>
<dbReference type="GO" id="GO:0005869">
    <property type="term" value="C:dynactin complex"/>
    <property type="evidence" value="ECO:0007669"/>
    <property type="project" value="EnsemblMetazoa"/>
</dbReference>
<dbReference type="GO" id="GO:0007059">
    <property type="term" value="P:chromosome segregation"/>
    <property type="evidence" value="ECO:0007669"/>
    <property type="project" value="EnsemblMetazoa"/>
</dbReference>
<accession>A0A8R1YXC0</accession>
<dbReference type="Pfam" id="PF12455">
    <property type="entry name" value="Dynactin"/>
    <property type="match status" value="1"/>
</dbReference>
<dbReference type="Proteomes" id="UP000005239">
    <property type="component" value="Unassembled WGS sequence"/>
</dbReference>
<feature type="coiled-coil region" evidence="9">
    <location>
        <begin position="976"/>
        <end position="1028"/>
    </location>
</feature>
<feature type="coiled-coil region" evidence="9">
    <location>
        <begin position="1063"/>
        <end position="1090"/>
    </location>
</feature>
<gene>
    <name evidence="11" type="primary">WBGene00277077</name>
</gene>
<dbReference type="GO" id="GO:0030424">
    <property type="term" value="C:axon"/>
    <property type="evidence" value="ECO:0000318"/>
    <property type="project" value="GO_Central"/>
</dbReference>
<keyword evidence="12" id="KW-1185">Reference proteome</keyword>
<keyword evidence="7 9" id="KW-0175">Coiled coil</keyword>
<feature type="coiled-coil region" evidence="9">
    <location>
        <begin position="453"/>
        <end position="500"/>
    </location>
</feature>
<dbReference type="PANTHER" id="PTHR18916">
    <property type="entry name" value="DYNACTIN 1-RELATED MICROTUBULE-BINDING"/>
    <property type="match status" value="1"/>
</dbReference>
<dbReference type="GO" id="GO:0005875">
    <property type="term" value="C:microtubule associated complex"/>
    <property type="evidence" value="ECO:0000318"/>
    <property type="project" value="GO_Central"/>
</dbReference>
<dbReference type="AlphaFoldDB" id="A0A2A6BYT7"/>
<dbReference type="PROSITE" id="PS50245">
    <property type="entry name" value="CAP_GLY_2"/>
    <property type="match status" value="1"/>
</dbReference>
<evidence type="ECO:0000256" key="8">
    <source>
        <dbReference type="ARBA" id="ARBA00023212"/>
    </source>
</evidence>
<evidence type="ECO:0000256" key="2">
    <source>
        <dbReference type="ARBA" id="ARBA00011010"/>
    </source>
</evidence>
<dbReference type="GO" id="GO:0030496">
    <property type="term" value="C:midbody"/>
    <property type="evidence" value="ECO:0007669"/>
    <property type="project" value="EnsemblMetazoa"/>
</dbReference>
<dbReference type="GO" id="GO:0007097">
    <property type="term" value="P:nuclear migration"/>
    <property type="evidence" value="ECO:0000318"/>
    <property type="project" value="GO_Central"/>
</dbReference>
<feature type="coiled-coil region" evidence="9">
    <location>
        <begin position="227"/>
        <end position="421"/>
    </location>
</feature>
<dbReference type="SUPFAM" id="SSF74924">
    <property type="entry name" value="Cap-Gly domain"/>
    <property type="match status" value="1"/>
</dbReference>
<evidence type="ECO:0000256" key="5">
    <source>
        <dbReference type="ARBA" id="ARBA00022701"/>
    </source>
</evidence>
<dbReference type="InterPro" id="IPR036859">
    <property type="entry name" value="CAP-Gly_dom_sf"/>
</dbReference>
<dbReference type="GO" id="GO:0000922">
    <property type="term" value="C:spindle pole"/>
    <property type="evidence" value="ECO:0000318"/>
    <property type="project" value="GO_Central"/>
</dbReference>
<dbReference type="Gene3D" id="2.30.30.190">
    <property type="entry name" value="CAP Gly-rich-like domain"/>
    <property type="match status" value="1"/>
</dbReference>
<dbReference type="InterPro" id="IPR000938">
    <property type="entry name" value="CAP-Gly_domain"/>
</dbReference>
<organism evidence="11 12">
    <name type="scientific">Pristionchus pacificus</name>
    <name type="common">Parasitic nematode worm</name>
    <dbReference type="NCBI Taxonomy" id="54126"/>
    <lineage>
        <taxon>Eukaryota</taxon>
        <taxon>Metazoa</taxon>
        <taxon>Ecdysozoa</taxon>
        <taxon>Nematoda</taxon>
        <taxon>Chromadorea</taxon>
        <taxon>Rhabditida</taxon>
        <taxon>Rhabditina</taxon>
        <taxon>Diplogasteromorpha</taxon>
        <taxon>Diplogasteroidea</taxon>
        <taxon>Neodiplogasteridae</taxon>
        <taxon>Pristionchus</taxon>
    </lineage>
</organism>
<keyword evidence="4" id="KW-0963">Cytoplasm</keyword>
<dbReference type="GO" id="GO:0030286">
    <property type="term" value="C:dynein complex"/>
    <property type="evidence" value="ECO:0007669"/>
    <property type="project" value="UniProtKB-KW"/>
</dbReference>